<evidence type="ECO:0000313" key="2">
    <source>
        <dbReference type="EMBL" id="QIW99108.1"/>
    </source>
</evidence>
<evidence type="ECO:0000259" key="1">
    <source>
        <dbReference type="Pfam" id="PF06985"/>
    </source>
</evidence>
<dbReference type="InterPro" id="IPR010730">
    <property type="entry name" value="HET"/>
</dbReference>
<feature type="domain" description="Heterokaryon incompatibility" evidence="1">
    <location>
        <begin position="52"/>
        <end position="197"/>
    </location>
</feature>
<dbReference type="Proteomes" id="UP000503462">
    <property type="component" value="Chromosome 3"/>
</dbReference>
<evidence type="ECO:0000313" key="3">
    <source>
        <dbReference type="Proteomes" id="UP000503462"/>
    </source>
</evidence>
<dbReference type="OrthoDB" id="2958217at2759"/>
<keyword evidence="3" id="KW-1185">Reference proteome</keyword>
<reference evidence="2 3" key="1">
    <citation type="journal article" date="2016" name="Sci. Rep.">
        <title>Peltaster fructicola genome reveals evolution from an invasive phytopathogen to an ectophytic parasite.</title>
        <authorList>
            <person name="Xu C."/>
            <person name="Chen H."/>
            <person name="Gleason M.L."/>
            <person name="Xu J.R."/>
            <person name="Liu H."/>
            <person name="Zhang R."/>
            <person name="Sun G."/>
        </authorList>
    </citation>
    <scope>NUCLEOTIDE SEQUENCE [LARGE SCALE GENOMIC DNA]</scope>
    <source>
        <strain evidence="2 3">LNHT1506</strain>
    </source>
</reference>
<dbReference type="PANTHER" id="PTHR33112:SF10">
    <property type="entry name" value="TOL"/>
    <property type="match status" value="1"/>
</dbReference>
<name>A0A6H0XWW5_9PEZI</name>
<accession>A0A6H0XWW5</accession>
<dbReference type="AlphaFoldDB" id="A0A6H0XWW5"/>
<organism evidence="2 3">
    <name type="scientific">Peltaster fructicola</name>
    <dbReference type="NCBI Taxonomy" id="286661"/>
    <lineage>
        <taxon>Eukaryota</taxon>
        <taxon>Fungi</taxon>
        <taxon>Dikarya</taxon>
        <taxon>Ascomycota</taxon>
        <taxon>Pezizomycotina</taxon>
        <taxon>Dothideomycetes</taxon>
        <taxon>Dothideomycetes incertae sedis</taxon>
        <taxon>Peltaster</taxon>
    </lineage>
</organism>
<dbReference type="PANTHER" id="PTHR33112">
    <property type="entry name" value="DOMAIN PROTEIN, PUTATIVE-RELATED"/>
    <property type="match status" value="1"/>
</dbReference>
<dbReference type="EMBL" id="CP051141">
    <property type="protein sequence ID" value="QIW99108.1"/>
    <property type="molecule type" value="Genomic_DNA"/>
</dbReference>
<proteinExistence type="predicted"/>
<sequence length="491" mass="56035">MQWYQRCLITHSNCRQDAAKVQYPTRLLDVEKLDCGIVTLIDTSTTQIGGSYLTLSHLWGREPFLRLSVDNIDSMKAGYPVSELRKGFQDALYITKRLGLRYLWIDSLCIIQDGDDHADWKREAKSMHRYYSNAVCNLSATAAWYGSEGLFRRRDHKDMLHMYFQSSSKLYNIIDVTLWSRHLERAPLHRRAWVMQERLLSRRILHFGKGQLLWECAQETCAEMYPEGMPAVSTLQRSAYLKDFDVDSTNVQQLFPGCSGENLSRSLWARVVNYYSSCLMTYISDKVPAFHGIKTAFEEKFNDRGRVLSCLTFSGVRLLHRRDLRMNIDSTSFPAGVGYRLICHIPGDDDEGQHIIKLSCCTALVNTLVKRQTDSVVELAMPDLVRLTAHKISPESGNHIYLDGRIDTLDKSEITEVWPVYLAVSTKVIESRVKMVVEGLIVRKINKQTDLMRRVGKIEVVCCPIGMEAGVQAVAGLLKLLEGHEQIIELA</sequence>
<protein>
    <recommendedName>
        <fullName evidence="1">Heterokaryon incompatibility domain-containing protein</fullName>
    </recommendedName>
</protein>
<gene>
    <name evidence="2" type="ORF">AMS68_004626</name>
</gene>
<dbReference type="Pfam" id="PF06985">
    <property type="entry name" value="HET"/>
    <property type="match status" value="1"/>
</dbReference>